<proteinExistence type="predicted"/>
<dbReference type="Gene3D" id="1.10.740.10">
    <property type="entry name" value="Transferase Inhibitor Protein From Tn5, Chain"/>
    <property type="match status" value="1"/>
</dbReference>
<keyword evidence="2" id="KW-1185">Reference proteome</keyword>
<dbReference type="InterPro" id="IPR014737">
    <property type="entry name" value="Transposase_Tn5-like_C"/>
</dbReference>
<comment type="caution">
    <text evidence="1">The sequence shown here is derived from an EMBL/GenBank/DDBJ whole genome shotgun (WGS) entry which is preliminary data.</text>
</comment>
<organism evidence="1 2">
    <name type="scientific">Rugamonas apoptosis</name>
    <dbReference type="NCBI Taxonomy" id="2758570"/>
    <lineage>
        <taxon>Bacteria</taxon>
        <taxon>Pseudomonadati</taxon>
        <taxon>Pseudomonadota</taxon>
        <taxon>Betaproteobacteria</taxon>
        <taxon>Burkholderiales</taxon>
        <taxon>Oxalobacteraceae</taxon>
        <taxon>Telluria group</taxon>
        <taxon>Rugamonas</taxon>
    </lineage>
</organism>
<dbReference type="Proteomes" id="UP000573499">
    <property type="component" value="Unassembled WGS sequence"/>
</dbReference>
<evidence type="ECO:0000313" key="2">
    <source>
        <dbReference type="Proteomes" id="UP000573499"/>
    </source>
</evidence>
<dbReference type="SUPFAM" id="SSF53098">
    <property type="entry name" value="Ribonuclease H-like"/>
    <property type="match status" value="1"/>
</dbReference>
<evidence type="ECO:0000313" key="1">
    <source>
        <dbReference type="EMBL" id="MBA5689965.1"/>
    </source>
</evidence>
<dbReference type="AlphaFoldDB" id="A0A7W2FE04"/>
<gene>
    <name evidence="1" type="ORF">H3H39_23220</name>
</gene>
<name>A0A7W2FE04_9BURK</name>
<dbReference type="InterPro" id="IPR012337">
    <property type="entry name" value="RNaseH-like_sf"/>
</dbReference>
<dbReference type="EMBL" id="JACEZU010000013">
    <property type="protein sequence ID" value="MBA5689965.1"/>
    <property type="molecule type" value="Genomic_DNA"/>
</dbReference>
<protein>
    <recommendedName>
        <fullName evidence="3">Transposase Tn5 dimerisation domain-containing protein</fullName>
    </recommendedName>
</protein>
<accession>A0A7W2FE04</accession>
<evidence type="ECO:0008006" key="3">
    <source>
        <dbReference type="Google" id="ProtNLM"/>
    </source>
</evidence>
<reference evidence="1 2" key="1">
    <citation type="submission" date="2020-07" db="EMBL/GenBank/DDBJ databases">
        <title>Novel species isolated from subtropical streams in China.</title>
        <authorList>
            <person name="Lu H."/>
        </authorList>
    </citation>
    <scope>NUCLEOTIDE SEQUENCE [LARGE SCALE GENOMIC DNA]</scope>
    <source>
        <strain evidence="1 2">LX47W</strain>
    </source>
</reference>
<dbReference type="RefSeq" id="WP_182156757.1">
    <property type="nucleotide sequence ID" value="NZ_JACEZU010000013.1"/>
</dbReference>
<sequence>MLNRMIKDTKRSRSALPLSRYLEKIAQLGAYLARSSDPAPGNTIMWRGMRRLADMQPGFNLVSERYG</sequence>